<sequence length="143" mass="16404">MNFLVFDEIRLISKSLPTFCTHVGFFSSVSFLMCSQACLMSKVLSTLCTYIRLLSCVNSLMHIEFHPSTLSWLYILFLHDTDQQTDLIMNEDNAQGEKAFHPGPFRSEIPRTDPQFSLAVWIILAISQLREAPQCRPQEKAEE</sequence>
<reference evidence="1 2" key="1">
    <citation type="submission" date="2013-11" db="EMBL/GenBank/DDBJ databases">
        <title>The Damaraland mole rat (Fukomys damarensis) genome and evolution of African mole rats.</title>
        <authorList>
            <person name="Gladyshev V.N."/>
            <person name="Fang X."/>
        </authorList>
    </citation>
    <scope>NUCLEOTIDE SEQUENCE [LARGE SCALE GENOMIC DNA]</scope>
    <source>
        <tissue evidence="1">Liver</tissue>
    </source>
</reference>
<dbReference type="Proteomes" id="UP000028990">
    <property type="component" value="Unassembled WGS sequence"/>
</dbReference>
<dbReference type="EMBL" id="KN120913">
    <property type="protein sequence ID" value="KFO37380.1"/>
    <property type="molecule type" value="Genomic_DNA"/>
</dbReference>
<name>A0A091E489_FUKDA</name>
<proteinExistence type="predicted"/>
<evidence type="ECO:0000313" key="2">
    <source>
        <dbReference type="Proteomes" id="UP000028990"/>
    </source>
</evidence>
<dbReference type="AlphaFoldDB" id="A0A091E489"/>
<accession>A0A091E489</accession>
<dbReference type="PANTHER" id="PTHR33426:SF30">
    <property type="match status" value="1"/>
</dbReference>
<protein>
    <submittedName>
        <fullName evidence="1">Uncharacterized protein</fullName>
    </submittedName>
</protein>
<keyword evidence="2" id="KW-1185">Reference proteome</keyword>
<evidence type="ECO:0000313" key="1">
    <source>
        <dbReference type="EMBL" id="KFO37380.1"/>
    </source>
</evidence>
<gene>
    <name evidence="1" type="ORF">H920_01216</name>
</gene>
<organism evidence="1 2">
    <name type="scientific">Fukomys damarensis</name>
    <name type="common">Damaraland mole rat</name>
    <name type="synonym">Cryptomys damarensis</name>
    <dbReference type="NCBI Taxonomy" id="885580"/>
    <lineage>
        <taxon>Eukaryota</taxon>
        <taxon>Metazoa</taxon>
        <taxon>Chordata</taxon>
        <taxon>Craniata</taxon>
        <taxon>Vertebrata</taxon>
        <taxon>Euteleostomi</taxon>
        <taxon>Mammalia</taxon>
        <taxon>Eutheria</taxon>
        <taxon>Euarchontoglires</taxon>
        <taxon>Glires</taxon>
        <taxon>Rodentia</taxon>
        <taxon>Hystricomorpha</taxon>
        <taxon>Bathyergidae</taxon>
        <taxon>Fukomys</taxon>
    </lineage>
</organism>
<dbReference type="PANTHER" id="PTHR33426">
    <property type="entry name" value="C2H2-TYPE DOMAIN-CONTAINING PROTEIN"/>
    <property type="match status" value="1"/>
</dbReference>